<gene>
    <name evidence="1" type="ORF">Celaphus_00012757</name>
</gene>
<sequence length="71" mass="7859">MTLRRRGDHWVMMVSRTEVTDGSCVLAQDPRRAISGRPFLSLVSTPVSHYHCSLGWKGARASGSDTQEESP</sequence>
<feature type="non-terminal residue" evidence="1">
    <location>
        <position position="71"/>
    </location>
</feature>
<name>A0A212CIF8_CEREH</name>
<reference evidence="1 2" key="1">
    <citation type="journal article" date="2018" name="Mol. Genet. Genomics">
        <title>The red deer Cervus elaphus genome CerEla1.0: sequencing, annotating, genes, and chromosomes.</title>
        <authorList>
            <person name="Bana N.A."/>
            <person name="Nyiri A."/>
            <person name="Nagy J."/>
            <person name="Frank K."/>
            <person name="Nagy T."/>
            <person name="Steger V."/>
            <person name="Schiller M."/>
            <person name="Lakatos P."/>
            <person name="Sugar L."/>
            <person name="Horn P."/>
            <person name="Barta E."/>
            <person name="Orosz L."/>
        </authorList>
    </citation>
    <scope>NUCLEOTIDE SEQUENCE [LARGE SCALE GENOMIC DNA]</scope>
    <source>
        <strain evidence="1">Hungarian</strain>
    </source>
</reference>
<protein>
    <submittedName>
        <fullName evidence="1">Uncharacterized protein</fullName>
    </submittedName>
</protein>
<dbReference type="AlphaFoldDB" id="A0A212CIF8"/>
<comment type="caution">
    <text evidence="1">The sequence shown here is derived from an EMBL/GenBank/DDBJ whole genome shotgun (WGS) entry which is preliminary data.</text>
</comment>
<evidence type="ECO:0000313" key="1">
    <source>
        <dbReference type="EMBL" id="OWK05705.1"/>
    </source>
</evidence>
<dbReference type="EMBL" id="MKHE01000019">
    <property type="protein sequence ID" value="OWK05705.1"/>
    <property type="molecule type" value="Genomic_DNA"/>
</dbReference>
<dbReference type="Proteomes" id="UP000242450">
    <property type="component" value="Chromosome 19"/>
</dbReference>
<accession>A0A212CIF8</accession>
<proteinExistence type="predicted"/>
<evidence type="ECO:0000313" key="2">
    <source>
        <dbReference type="Proteomes" id="UP000242450"/>
    </source>
</evidence>
<keyword evidence="2" id="KW-1185">Reference proteome</keyword>
<organism evidence="1 2">
    <name type="scientific">Cervus elaphus hippelaphus</name>
    <name type="common">European red deer</name>
    <dbReference type="NCBI Taxonomy" id="46360"/>
    <lineage>
        <taxon>Eukaryota</taxon>
        <taxon>Metazoa</taxon>
        <taxon>Chordata</taxon>
        <taxon>Craniata</taxon>
        <taxon>Vertebrata</taxon>
        <taxon>Euteleostomi</taxon>
        <taxon>Mammalia</taxon>
        <taxon>Eutheria</taxon>
        <taxon>Laurasiatheria</taxon>
        <taxon>Artiodactyla</taxon>
        <taxon>Ruminantia</taxon>
        <taxon>Pecora</taxon>
        <taxon>Cervidae</taxon>
        <taxon>Cervinae</taxon>
        <taxon>Cervus</taxon>
    </lineage>
</organism>